<dbReference type="Proteomes" id="UP000639772">
    <property type="component" value="Chromosome 6"/>
</dbReference>
<dbReference type="GO" id="GO:0005634">
    <property type="term" value="C:nucleus"/>
    <property type="evidence" value="ECO:0007669"/>
    <property type="project" value="TreeGrafter"/>
</dbReference>
<dbReference type="Pfam" id="PF00076">
    <property type="entry name" value="RRM_1"/>
    <property type="match status" value="2"/>
</dbReference>
<evidence type="ECO:0000256" key="3">
    <source>
        <dbReference type="SAM" id="MobiDB-lite"/>
    </source>
</evidence>
<feature type="compositionally biased region" description="Basic residues" evidence="3">
    <location>
        <begin position="1"/>
        <end position="10"/>
    </location>
</feature>
<feature type="domain" description="RRM" evidence="4">
    <location>
        <begin position="201"/>
        <end position="278"/>
    </location>
</feature>
<evidence type="ECO:0000313" key="6">
    <source>
        <dbReference type="Proteomes" id="UP000639772"/>
    </source>
</evidence>
<feature type="compositionally biased region" description="Basic residues" evidence="3">
    <location>
        <begin position="19"/>
        <end position="41"/>
    </location>
</feature>
<keyword evidence="1 2" id="KW-0694">RNA-binding</keyword>
<accession>A0A835R1E7</accession>
<feature type="domain" description="RRM" evidence="4">
    <location>
        <begin position="109"/>
        <end position="210"/>
    </location>
</feature>
<evidence type="ECO:0000259" key="4">
    <source>
        <dbReference type="PROSITE" id="PS50102"/>
    </source>
</evidence>
<dbReference type="SUPFAM" id="SSF54928">
    <property type="entry name" value="RNA-binding domain, RBD"/>
    <property type="match status" value="2"/>
</dbReference>
<dbReference type="GO" id="GO:0003723">
    <property type="term" value="F:RNA binding"/>
    <property type="evidence" value="ECO:0007669"/>
    <property type="project" value="UniProtKB-UniRule"/>
</dbReference>
<dbReference type="AlphaFoldDB" id="A0A835R1E7"/>
<sequence length="413" mass="45042">MGKSRAKLRNWKNNSNNPSKKKGKVVNLKPRKKREKKRRRKSAGENDPSLLGSGRVSYEEAKPSPEDLQRLLEPYSKQQLMSFLVDSAVEDPGLLSYIRSIADLDLAHRNIFVHGLGWDVTREALVEAFSPFGKVEECKIVLDKVTNRPKGYGFVLFSTRAAAVKALKEPQKKIGNRLACCQLASVGPVTSSSNSADIALRRIYVSNVHPDVSREKLKAFFASFGEIETGPIGFDMVTGKSRGFALFVYKTQEGATKALLEPYKTFEGQQLHCQLAFDNSHKEKFRAAYMPPQNLEILNQQPMFSSIAAAQNAAMLNQNPAYSMLLVQNPLLTTAASSLGALNHTALAAMNPSASFLAPQGPGYGGIGAGMSGSMMFGAYDPREHFGLPYAASQLGPPSSLTSTTSLFGGFPR</sequence>
<dbReference type="PANTHER" id="PTHR48024">
    <property type="entry name" value="GEO13361P1-RELATED"/>
    <property type="match status" value="1"/>
</dbReference>
<dbReference type="InterPro" id="IPR012677">
    <property type="entry name" value="Nucleotide-bd_a/b_plait_sf"/>
</dbReference>
<evidence type="ECO:0000256" key="2">
    <source>
        <dbReference type="PROSITE-ProRule" id="PRU00176"/>
    </source>
</evidence>
<dbReference type="PROSITE" id="PS50102">
    <property type="entry name" value="RRM"/>
    <property type="match status" value="2"/>
</dbReference>
<organism evidence="5 6">
    <name type="scientific">Vanilla planifolia</name>
    <name type="common">Vanilla</name>
    <dbReference type="NCBI Taxonomy" id="51239"/>
    <lineage>
        <taxon>Eukaryota</taxon>
        <taxon>Viridiplantae</taxon>
        <taxon>Streptophyta</taxon>
        <taxon>Embryophyta</taxon>
        <taxon>Tracheophyta</taxon>
        <taxon>Spermatophyta</taxon>
        <taxon>Magnoliopsida</taxon>
        <taxon>Liliopsida</taxon>
        <taxon>Asparagales</taxon>
        <taxon>Orchidaceae</taxon>
        <taxon>Vanilloideae</taxon>
        <taxon>Vanilleae</taxon>
        <taxon>Vanilla</taxon>
    </lineage>
</organism>
<name>A0A835R1E7_VANPL</name>
<dbReference type="InterPro" id="IPR035979">
    <property type="entry name" value="RBD_domain_sf"/>
</dbReference>
<gene>
    <name evidence="5" type="ORF">HPP92_012907</name>
</gene>
<evidence type="ECO:0000256" key="1">
    <source>
        <dbReference type="ARBA" id="ARBA00022884"/>
    </source>
</evidence>
<dbReference type="PANTHER" id="PTHR48024:SF9">
    <property type="entry name" value="UBP1-ASSOCIATED PROTEINS 1A-RELATED"/>
    <property type="match status" value="1"/>
</dbReference>
<dbReference type="SMART" id="SM00360">
    <property type="entry name" value="RRM"/>
    <property type="match status" value="2"/>
</dbReference>
<dbReference type="OrthoDB" id="1875751at2759"/>
<comment type="caution">
    <text evidence="5">The sequence shown here is derived from an EMBL/GenBank/DDBJ whole genome shotgun (WGS) entry which is preliminary data.</text>
</comment>
<evidence type="ECO:0000313" key="5">
    <source>
        <dbReference type="EMBL" id="KAG0478188.1"/>
    </source>
</evidence>
<dbReference type="Gene3D" id="3.30.70.330">
    <property type="match status" value="2"/>
</dbReference>
<feature type="region of interest" description="Disordered" evidence="3">
    <location>
        <begin position="1"/>
        <end position="63"/>
    </location>
</feature>
<proteinExistence type="predicted"/>
<dbReference type="InterPro" id="IPR000504">
    <property type="entry name" value="RRM_dom"/>
</dbReference>
<protein>
    <recommendedName>
        <fullName evidence="4">RRM domain-containing protein</fullName>
    </recommendedName>
</protein>
<dbReference type="EMBL" id="JADCNM010000006">
    <property type="protein sequence ID" value="KAG0478188.1"/>
    <property type="molecule type" value="Genomic_DNA"/>
</dbReference>
<dbReference type="InterPro" id="IPR050886">
    <property type="entry name" value="RNA-binding_reg"/>
</dbReference>
<reference evidence="5 6" key="1">
    <citation type="journal article" date="2020" name="Nat. Food">
        <title>A phased Vanilla planifolia genome enables genetic improvement of flavour and production.</title>
        <authorList>
            <person name="Hasing T."/>
            <person name="Tang H."/>
            <person name="Brym M."/>
            <person name="Khazi F."/>
            <person name="Huang T."/>
            <person name="Chambers A.H."/>
        </authorList>
    </citation>
    <scope>NUCLEOTIDE SEQUENCE [LARGE SCALE GENOMIC DNA]</scope>
    <source>
        <tissue evidence="5">Leaf</tissue>
    </source>
</reference>